<reference evidence="10 12" key="2">
    <citation type="submission" date="2018-08" db="EMBL/GenBank/DDBJ databases">
        <authorList>
            <person name="Lorentzen P. G. S. M."/>
        </authorList>
    </citation>
    <scope>NUCLEOTIDE SEQUENCE [LARGE SCALE GENOMIC DNA]</scope>
    <source>
        <strain evidence="10 12">CRBO_1381</strain>
    </source>
</reference>
<evidence type="ECO:0000256" key="4">
    <source>
        <dbReference type="ARBA" id="ARBA00022842"/>
    </source>
</evidence>
<dbReference type="NCBIfam" id="TIGR00195">
    <property type="entry name" value="exoDNase_III"/>
    <property type="match status" value="1"/>
</dbReference>
<evidence type="ECO:0000313" key="11">
    <source>
        <dbReference type="Proteomes" id="UP000181728"/>
    </source>
</evidence>
<gene>
    <name evidence="10" type="primary">exoA</name>
    <name evidence="9" type="ORF">ATX59_08230</name>
    <name evidence="10" type="ORF">OENI_1687</name>
</gene>
<dbReference type="AlphaFoldDB" id="A0A483BDQ7"/>
<dbReference type="Proteomes" id="UP000294726">
    <property type="component" value="Chromosome"/>
</dbReference>
<dbReference type="SUPFAM" id="SSF56219">
    <property type="entry name" value="DNase I-like"/>
    <property type="match status" value="1"/>
</dbReference>
<organism evidence="10 12">
    <name type="scientific">Oenococcus oeni</name>
    <name type="common">Leuconostoc oenos</name>
    <dbReference type="NCBI Taxonomy" id="1247"/>
    <lineage>
        <taxon>Bacteria</taxon>
        <taxon>Bacillati</taxon>
        <taxon>Bacillota</taxon>
        <taxon>Bacilli</taxon>
        <taxon>Lactobacillales</taxon>
        <taxon>Lactobacillaceae</taxon>
        <taxon>Oenococcus</taxon>
    </lineage>
</organism>
<dbReference type="CDD" id="cd09087">
    <property type="entry name" value="Ape1-like_AP-endo"/>
    <property type="match status" value="1"/>
</dbReference>
<dbReference type="PROSITE" id="PS51435">
    <property type="entry name" value="AP_NUCLEASE_F1_4"/>
    <property type="match status" value="1"/>
</dbReference>
<name>A0A483BDQ7_OENOE</name>
<feature type="active site" description="Proton acceptor" evidence="5">
    <location>
        <position position="264"/>
    </location>
</feature>
<comment type="similarity">
    <text evidence="1">Belongs to the DNA repair enzymes AP/ExoA family.</text>
</comment>
<dbReference type="PANTHER" id="PTHR22748:SF6">
    <property type="entry name" value="DNA-(APURINIC OR APYRIMIDINIC SITE) ENDONUCLEASE"/>
    <property type="match status" value="1"/>
</dbReference>
<dbReference type="PROSITE" id="PS00726">
    <property type="entry name" value="AP_NUCLEASE_F1_1"/>
    <property type="match status" value="1"/>
</dbReference>
<accession>A0A483BDQ7</accession>
<dbReference type="EMBL" id="LR031358">
    <property type="protein sequence ID" value="VDB99047.1"/>
    <property type="molecule type" value="Genomic_DNA"/>
</dbReference>
<protein>
    <submittedName>
        <fullName evidence="9 10">Exodeoxyribonuclease</fullName>
        <ecNumber evidence="10">3.1.11.2</ecNumber>
    </submittedName>
</protein>
<feature type="binding site" evidence="6">
    <location>
        <position position="264"/>
    </location>
    <ligand>
        <name>Mg(2+)</name>
        <dbReference type="ChEBI" id="CHEBI:18420"/>
        <label>1</label>
    </ligand>
</feature>
<dbReference type="InterPro" id="IPR036691">
    <property type="entry name" value="Endo/exonu/phosph_ase_sf"/>
</dbReference>
<evidence type="ECO:0000313" key="10">
    <source>
        <dbReference type="EMBL" id="VDB99047.1"/>
    </source>
</evidence>
<evidence type="ECO:0000256" key="2">
    <source>
        <dbReference type="ARBA" id="ARBA00022723"/>
    </source>
</evidence>
<dbReference type="Gene3D" id="3.60.10.10">
    <property type="entry name" value="Endonuclease/exonuclease/phosphatase"/>
    <property type="match status" value="1"/>
</dbReference>
<feature type="site" description="Interaction with DNA substrate" evidence="7">
    <location>
        <position position="264"/>
    </location>
</feature>
<evidence type="ECO:0000256" key="5">
    <source>
        <dbReference type="PIRSR" id="PIRSR604808-1"/>
    </source>
</evidence>
<dbReference type="GO" id="GO:0008311">
    <property type="term" value="F:double-stranded DNA 3'-5' DNA exonuclease activity"/>
    <property type="evidence" value="ECO:0007669"/>
    <property type="project" value="UniProtKB-EC"/>
</dbReference>
<evidence type="ECO:0000313" key="9">
    <source>
        <dbReference type="EMBL" id="OIM20553.1"/>
    </source>
</evidence>
<dbReference type="Pfam" id="PF03372">
    <property type="entry name" value="Exo_endo_phos"/>
    <property type="match status" value="1"/>
</dbReference>
<proteinExistence type="inferred from homology"/>
<evidence type="ECO:0000256" key="1">
    <source>
        <dbReference type="ARBA" id="ARBA00007092"/>
    </source>
</evidence>
<dbReference type="NCBIfam" id="TIGR00633">
    <property type="entry name" value="xth"/>
    <property type="match status" value="1"/>
</dbReference>
<feature type="binding site" evidence="6">
    <location>
        <position position="263"/>
    </location>
    <ligand>
        <name>Mg(2+)</name>
        <dbReference type="ChEBI" id="CHEBI:18420"/>
        <label>1</label>
    </ligand>
</feature>
<feature type="active site" description="Proton donor/acceptor" evidence="5">
    <location>
        <position position="166"/>
    </location>
</feature>
<dbReference type="GO" id="GO:0003677">
    <property type="term" value="F:DNA binding"/>
    <property type="evidence" value="ECO:0007669"/>
    <property type="project" value="InterPro"/>
</dbReference>
<feature type="binding site" evidence="6">
    <location>
        <position position="44"/>
    </location>
    <ligand>
        <name>Mg(2+)</name>
        <dbReference type="ChEBI" id="CHEBI:18420"/>
        <label>1</label>
    </ligand>
</feature>
<dbReference type="EMBL" id="MLOK01000054">
    <property type="protein sequence ID" value="OIM20553.1"/>
    <property type="molecule type" value="Genomic_DNA"/>
</dbReference>
<reference evidence="9 11" key="1">
    <citation type="journal article" date="2016" name="BMC Genomics">
        <title>Consensus pan-genome assembly of the specialised wine bacterium Oenococcus oeni.</title>
        <authorList>
            <person name="Sternes P.R."/>
            <person name="Borneman A.R."/>
        </authorList>
    </citation>
    <scope>NUCLEOTIDE SEQUENCE [LARGE SCALE GENOMIC DNA]</scope>
    <source>
        <strain evidence="9 11">AWRIB661</strain>
    </source>
</reference>
<feature type="binding site" evidence="6">
    <location>
        <position position="168"/>
    </location>
    <ligand>
        <name>Mg(2+)</name>
        <dbReference type="ChEBI" id="CHEBI:18420"/>
        <label>1</label>
    </ligand>
</feature>
<dbReference type="GO" id="GO:0006284">
    <property type="term" value="P:base-excision repair"/>
    <property type="evidence" value="ECO:0007669"/>
    <property type="project" value="TreeGrafter"/>
</dbReference>
<dbReference type="GO" id="GO:0046872">
    <property type="term" value="F:metal ion binding"/>
    <property type="evidence" value="ECO:0007669"/>
    <property type="project" value="UniProtKB-KW"/>
</dbReference>
<dbReference type="GO" id="GO:0003906">
    <property type="term" value="F:DNA-(apurinic or apyrimidinic site) endonuclease activity"/>
    <property type="evidence" value="ECO:0007669"/>
    <property type="project" value="TreeGrafter"/>
</dbReference>
<dbReference type="InterPro" id="IPR020847">
    <property type="entry name" value="AP_endonuclease_F1_BS"/>
</dbReference>
<feature type="binding site" evidence="6">
    <location>
        <position position="7"/>
    </location>
    <ligand>
        <name>Mg(2+)</name>
        <dbReference type="ChEBI" id="CHEBI:18420"/>
        <label>1</label>
    </ligand>
</feature>
<keyword evidence="6" id="KW-0464">Manganese</keyword>
<dbReference type="InterPro" id="IPR005135">
    <property type="entry name" value="Endo/exonuclease/phosphatase"/>
</dbReference>
<dbReference type="PANTHER" id="PTHR22748">
    <property type="entry name" value="AP ENDONUCLEASE"/>
    <property type="match status" value="1"/>
</dbReference>
<feature type="site" description="Important for catalytic activity" evidence="7">
    <location>
        <position position="238"/>
    </location>
</feature>
<keyword evidence="4 6" id="KW-0460">Magnesium</keyword>
<feature type="domain" description="Endonuclease/exonuclease/phosphatase" evidence="8">
    <location>
        <begin position="4"/>
        <end position="244"/>
    </location>
</feature>
<keyword evidence="2 6" id="KW-0479">Metal-binding</keyword>
<evidence type="ECO:0000256" key="7">
    <source>
        <dbReference type="PIRSR" id="PIRSR604808-3"/>
    </source>
</evidence>
<dbReference type="EC" id="3.1.11.2" evidence="10"/>
<dbReference type="RefSeq" id="WP_032817708.1">
    <property type="nucleotide sequence ID" value="NZ_LR031358.1"/>
</dbReference>
<keyword evidence="3 10" id="KW-0378">Hydrolase</keyword>
<evidence type="ECO:0000256" key="3">
    <source>
        <dbReference type="ARBA" id="ARBA00022801"/>
    </source>
</evidence>
<feature type="site" description="Transition state stabilizer" evidence="7">
    <location>
        <position position="168"/>
    </location>
</feature>
<comment type="cofactor">
    <cofactor evidence="6">
        <name>Mg(2+)</name>
        <dbReference type="ChEBI" id="CHEBI:18420"/>
    </cofactor>
    <cofactor evidence="6">
        <name>Mn(2+)</name>
        <dbReference type="ChEBI" id="CHEBI:29035"/>
    </cofactor>
    <text evidence="6">Probably binds two magnesium or manganese ions per subunit.</text>
</comment>
<evidence type="ECO:0000256" key="6">
    <source>
        <dbReference type="PIRSR" id="PIRSR604808-2"/>
    </source>
</evidence>
<evidence type="ECO:0000313" key="12">
    <source>
        <dbReference type="Proteomes" id="UP000294726"/>
    </source>
</evidence>
<feature type="active site" evidence="5">
    <location>
        <position position="127"/>
    </location>
</feature>
<dbReference type="GO" id="GO:0008081">
    <property type="term" value="F:phosphoric diester hydrolase activity"/>
    <property type="evidence" value="ECO:0007669"/>
    <property type="project" value="TreeGrafter"/>
</dbReference>
<feature type="binding site" evidence="6">
    <location>
        <position position="166"/>
    </location>
    <ligand>
        <name>Mg(2+)</name>
        <dbReference type="ChEBI" id="CHEBI:18420"/>
        <label>1</label>
    </ligand>
</feature>
<sequence length="273" mass="31295">MNFISWNIDSLNAAIQHKSPRGELTYKTLEKIAAAKPDFFSIQETKLPENGLNKKQDEVLEELFPNYLRFVKNSTPPAKKGYAGVMTLAKEAPISYDKPVIDAPDTMDQEGRIVTLEYPDFYLLNVYTPNSGDGLRRLPARGKWDDQFRHYISDLSERKIVIFSGDLNVAHEEIDLKNSSSNHNSAGFTDQEREKFSRLLSAGFIDTWRLQHPKEIAYSWWSQRNRLAKTNNAGWRIDYYIVSNSAKDKIVKTGMIDTGTRADHAPIYLQMKL</sequence>
<dbReference type="InterPro" id="IPR004808">
    <property type="entry name" value="AP_endonuc_1"/>
</dbReference>
<dbReference type="Proteomes" id="UP000181728">
    <property type="component" value="Unassembled WGS sequence"/>
</dbReference>
<evidence type="ECO:0000259" key="8">
    <source>
        <dbReference type="Pfam" id="PF03372"/>
    </source>
</evidence>